<dbReference type="RefSeq" id="XP_016467418.1">
    <property type="nucleotide sequence ID" value="XM_016611932.1"/>
</dbReference>
<evidence type="ECO:0000313" key="3">
    <source>
        <dbReference type="RefSeq" id="XP_016467418.1"/>
    </source>
</evidence>
<protein>
    <submittedName>
        <fullName evidence="3 4">Uncharacterized protein isoform X1</fullName>
    </submittedName>
</protein>
<dbReference type="AlphaFoldDB" id="A0A1S3ZSY8"/>
<sequence length="491" mass="56046">MIGFARGSGRRGRKSRGRGNVEGIRDNFVVVSSVNINLPQGPTIDQASQPQAQPIGIPEASQRTSLELRSPETSQGPSSGSEFSRNLEGSVHPSSENLNSGAVSFSNTKKGRGKYRSIHVDMKTQCGSKITVYIPDDIDRAVGPGARDIVNYCGLIMRSTISFRDGEWAKVFARHGQAMWLKVQEKFEVGGGRGEHVLQGFVASTMQRLFRTWKTRLHAEYSRYNTDEERLSHPPKDVMPEDWEFLVQYFGSPTFKAVSERNKTNRKKQTTKHSCGSKSFAEVEESTRDPLTGEKAPPDRVWELQHTRKNDKGELLWSDPRSQQIYDQIQELVGQQEYEENKSPMNGDEILAIVLGERTGYVRGKGYGKKPLTKSRMQLADLGSLSSAIESVRHEMQADMERKLQEEREQMRAEMDKRFQEQMEEVRRQMRIEMDKRIQDKMEMAALIVRMQQVWLETRTRICDSWIGNTTDLGVCQVASMKYKSYWELMV</sequence>
<dbReference type="OrthoDB" id="1292058at2759"/>
<feature type="region of interest" description="Disordered" evidence="1">
    <location>
        <begin position="1"/>
        <end position="20"/>
    </location>
</feature>
<dbReference type="InterPro" id="IPR004252">
    <property type="entry name" value="Probable_transposase_24"/>
</dbReference>
<keyword evidence="2" id="KW-1185">Reference proteome</keyword>
<feature type="compositionally biased region" description="Polar residues" evidence="1">
    <location>
        <begin position="63"/>
        <end position="84"/>
    </location>
</feature>
<reference evidence="3 4" key="2">
    <citation type="submission" date="2025-04" db="UniProtKB">
        <authorList>
            <consortium name="RefSeq"/>
        </authorList>
    </citation>
    <scope>IDENTIFICATION</scope>
</reference>
<dbReference type="PANTHER" id="PTHR33499">
    <property type="entry name" value="OS12G0282400 PROTEIN-RELATED"/>
    <property type="match status" value="1"/>
</dbReference>
<proteinExistence type="predicted"/>
<dbReference type="Pfam" id="PF03004">
    <property type="entry name" value="Transposase_24"/>
    <property type="match status" value="1"/>
</dbReference>
<feature type="region of interest" description="Disordered" evidence="1">
    <location>
        <begin position="63"/>
        <end position="109"/>
    </location>
</feature>
<dbReference type="RefSeq" id="XP_016467419.1">
    <property type="nucleotide sequence ID" value="XM_016611933.1"/>
</dbReference>
<gene>
    <name evidence="3 4" type="primary">LOC107790038</name>
</gene>
<accession>A0A1S3ZSY8</accession>
<feature type="compositionally biased region" description="Polar residues" evidence="1">
    <location>
        <begin position="92"/>
        <end position="108"/>
    </location>
</feature>
<name>A0A1S3ZSY8_TOBAC</name>
<dbReference type="PANTHER" id="PTHR33499:SF27">
    <property type="entry name" value="TRANSPOSASE TNP1_EN_SPM-LIKE DOMAIN-CONTAINING PROTEIN"/>
    <property type="match status" value="1"/>
</dbReference>
<feature type="region of interest" description="Disordered" evidence="1">
    <location>
        <begin position="260"/>
        <end position="297"/>
    </location>
</feature>
<evidence type="ECO:0000313" key="2">
    <source>
        <dbReference type="Proteomes" id="UP000790787"/>
    </source>
</evidence>
<dbReference type="PaxDb" id="4097-A0A1S3ZSY8"/>
<organism evidence="3">
    <name type="scientific">Nicotiana tabacum</name>
    <name type="common">Common tobacco</name>
    <dbReference type="NCBI Taxonomy" id="4097"/>
    <lineage>
        <taxon>Eukaryota</taxon>
        <taxon>Viridiplantae</taxon>
        <taxon>Streptophyta</taxon>
        <taxon>Embryophyta</taxon>
        <taxon>Tracheophyta</taxon>
        <taxon>Spermatophyta</taxon>
        <taxon>Magnoliopsida</taxon>
        <taxon>eudicotyledons</taxon>
        <taxon>Gunneridae</taxon>
        <taxon>Pentapetalae</taxon>
        <taxon>asterids</taxon>
        <taxon>lamiids</taxon>
        <taxon>Solanales</taxon>
        <taxon>Solanaceae</taxon>
        <taxon>Nicotianoideae</taxon>
        <taxon>Nicotianeae</taxon>
        <taxon>Nicotiana</taxon>
    </lineage>
</organism>
<dbReference type="GeneID" id="107790038"/>
<evidence type="ECO:0000313" key="4">
    <source>
        <dbReference type="RefSeq" id="XP_016467419.1"/>
    </source>
</evidence>
<dbReference type="Proteomes" id="UP000790787">
    <property type="component" value="Chromosome 19"/>
</dbReference>
<feature type="compositionally biased region" description="Basic residues" evidence="1">
    <location>
        <begin position="8"/>
        <end position="17"/>
    </location>
</feature>
<dbReference type="KEGG" id="nta:107790038"/>
<feature type="compositionally biased region" description="Basic and acidic residues" evidence="1">
    <location>
        <begin position="285"/>
        <end position="297"/>
    </location>
</feature>
<reference key="1">
    <citation type="journal article" date="2014" name="Nat. Commun.">
        <title>The tobacco genome sequence and its comparison with those of tomato and potato.</title>
        <authorList>
            <person name="Sierro N."/>
            <person name="Battey J.N."/>
            <person name="Ouadi S."/>
            <person name="Bakaher N."/>
            <person name="Bovet L."/>
            <person name="Willig A."/>
            <person name="Goepfert S."/>
            <person name="Peitsch M.C."/>
            <person name="Ivanov N.V."/>
        </authorList>
    </citation>
    <scope>NUCLEOTIDE SEQUENCE [LARGE SCALE GENOMIC DNA]</scope>
    <source>
        <strain>cv. TN90</strain>
    </source>
</reference>
<evidence type="ECO:0000256" key="1">
    <source>
        <dbReference type="SAM" id="MobiDB-lite"/>
    </source>
</evidence>